<organism evidence="1">
    <name type="scientific">uncultured Sulfurovum sp</name>
    <dbReference type="NCBI Taxonomy" id="269237"/>
    <lineage>
        <taxon>Bacteria</taxon>
        <taxon>Pseudomonadati</taxon>
        <taxon>Campylobacterota</taxon>
        <taxon>Epsilonproteobacteria</taxon>
        <taxon>Campylobacterales</taxon>
        <taxon>Sulfurovaceae</taxon>
        <taxon>Sulfurovum</taxon>
        <taxon>environmental samples</taxon>
    </lineage>
</organism>
<evidence type="ECO:0008006" key="2">
    <source>
        <dbReference type="Google" id="ProtNLM"/>
    </source>
</evidence>
<sequence>MKKYILDTNIVSLLGSEENNENRLIFDKFYNLEDDDIVMVSIITLYEANYGFKNSEDKEQQEEIRKNIKFILLHDRKSFVLKKSTFE</sequence>
<evidence type="ECO:0000313" key="1">
    <source>
        <dbReference type="EMBL" id="CAA6804188.1"/>
    </source>
</evidence>
<dbReference type="InterPro" id="IPR029060">
    <property type="entry name" value="PIN-like_dom_sf"/>
</dbReference>
<proteinExistence type="predicted"/>
<dbReference type="Gene3D" id="3.40.50.1010">
    <property type="entry name" value="5'-nuclease"/>
    <property type="match status" value="1"/>
</dbReference>
<reference evidence="1" key="1">
    <citation type="submission" date="2020-01" db="EMBL/GenBank/DDBJ databases">
        <authorList>
            <person name="Meier V. D."/>
            <person name="Meier V D."/>
        </authorList>
    </citation>
    <scope>NUCLEOTIDE SEQUENCE</scope>
    <source>
        <strain evidence="1">HLG_WM_MAG_04</strain>
    </source>
</reference>
<dbReference type="AlphaFoldDB" id="A0A6S6SN98"/>
<gene>
    <name evidence="1" type="ORF">HELGO_WM30457</name>
</gene>
<protein>
    <recommendedName>
        <fullName evidence="2">PIN domain-containing protein</fullName>
    </recommendedName>
</protein>
<accession>A0A6S6SN98</accession>
<dbReference type="SUPFAM" id="SSF88723">
    <property type="entry name" value="PIN domain-like"/>
    <property type="match status" value="1"/>
</dbReference>
<dbReference type="EMBL" id="CACVAX010000010">
    <property type="protein sequence ID" value="CAA6804188.1"/>
    <property type="molecule type" value="Genomic_DNA"/>
</dbReference>
<name>A0A6S6SN98_9BACT</name>